<dbReference type="EMBL" id="REGN01002498">
    <property type="protein sequence ID" value="RNA27757.1"/>
    <property type="molecule type" value="Genomic_DNA"/>
</dbReference>
<evidence type="ECO:0000313" key="1">
    <source>
        <dbReference type="EMBL" id="RNA27757.1"/>
    </source>
</evidence>
<accession>A0A3M7RWR5</accession>
<proteinExistence type="predicted"/>
<keyword evidence="2" id="KW-1185">Reference proteome</keyword>
<evidence type="ECO:0000313" key="2">
    <source>
        <dbReference type="Proteomes" id="UP000276133"/>
    </source>
</evidence>
<protein>
    <submittedName>
        <fullName evidence="1">Uncharacterized protein</fullName>
    </submittedName>
</protein>
<reference evidence="1 2" key="1">
    <citation type="journal article" date="2018" name="Sci. Rep.">
        <title>Genomic signatures of local adaptation to the degree of environmental predictability in rotifers.</title>
        <authorList>
            <person name="Franch-Gras L."/>
            <person name="Hahn C."/>
            <person name="Garcia-Roger E.M."/>
            <person name="Carmona M.J."/>
            <person name="Serra M."/>
            <person name="Gomez A."/>
        </authorList>
    </citation>
    <scope>NUCLEOTIDE SEQUENCE [LARGE SCALE GENOMIC DNA]</scope>
    <source>
        <strain evidence="1">HYR1</strain>
    </source>
</reference>
<dbReference type="OrthoDB" id="10506585at2759"/>
<dbReference type="AlphaFoldDB" id="A0A3M7RWR5"/>
<comment type="caution">
    <text evidence="1">The sequence shown here is derived from an EMBL/GenBank/DDBJ whole genome shotgun (WGS) entry which is preliminary data.</text>
</comment>
<dbReference type="Proteomes" id="UP000276133">
    <property type="component" value="Unassembled WGS sequence"/>
</dbReference>
<gene>
    <name evidence="1" type="ORF">BpHYR1_048294</name>
</gene>
<organism evidence="1 2">
    <name type="scientific">Brachionus plicatilis</name>
    <name type="common">Marine rotifer</name>
    <name type="synonym">Brachionus muelleri</name>
    <dbReference type="NCBI Taxonomy" id="10195"/>
    <lineage>
        <taxon>Eukaryota</taxon>
        <taxon>Metazoa</taxon>
        <taxon>Spiralia</taxon>
        <taxon>Gnathifera</taxon>
        <taxon>Rotifera</taxon>
        <taxon>Eurotatoria</taxon>
        <taxon>Monogononta</taxon>
        <taxon>Pseudotrocha</taxon>
        <taxon>Ploima</taxon>
        <taxon>Brachionidae</taxon>
        <taxon>Brachionus</taxon>
    </lineage>
</organism>
<sequence>MSDTPNLLKEKNLHPSTRFLLGNSSNSKIKGCHLASNHNLSNHTPVNSRTKLNLGSSKIDSSKKKNFPNFTKIPALNSTNNITPTSSKLQSNLKIKTDSSTKNSFGINPICKGIDYTNMMLKKAQFGYTGPGYIVEFDFDPKHLRGLRVEKGLWKLNKWTTNKKTEAIFGIGMNCTRIDEPDRCTPLKQLTNYDFTYNPKSEFSSNLRKNLMSNFSNDDMNLESKTAKPNKCIRWADNLERIEEKTQYISPNKEEQKEELNGSPKLGKKLRKSMSMSDLNKIIADIDRNDETLEEVESNKTVDLEPNKENLNSTYDKVVPKINTPFSQVIHYVVHLSPAKVTNSSFLDPVISTNMLHPNLSSISPVKDLGKTQTLSSNSTYSIKEIKSVDNENQDWEKKLDEFVNEFIEIFKEIFGEKSAEPDAGDQIFLKQEFKNSITDQNRSNMMFKFEKMEKMIHQFKFDLFTKARNSTN</sequence>
<name>A0A3M7RWR5_BRAPC</name>